<comment type="caution">
    <text evidence="1">The sequence shown here is derived from an EMBL/GenBank/DDBJ whole genome shotgun (WGS) entry which is preliminary data.</text>
</comment>
<accession>A0AAE3LIF5</accession>
<keyword evidence="2" id="KW-1185">Reference proteome</keyword>
<protein>
    <submittedName>
        <fullName evidence="1">Uncharacterized protein</fullName>
    </submittedName>
</protein>
<reference evidence="1 2" key="1">
    <citation type="journal article" date="2021" name="ISME Commun">
        <title>Automated analysis of genomic sequences facilitates high-throughput and comprehensive description of bacteria.</title>
        <authorList>
            <person name="Hitch T.C.A."/>
        </authorList>
    </citation>
    <scope>NUCLEOTIDE SEQUENCE [LARGE SCALE GENOMIC DNA]</scope>
    <source>
        <strain evidence="1 2">Sanger_31</strain>
    </source>
</reference>
<name>A0AAE3LIF5_9FIRM</name>
<dbReference type="EMBL" id="JAOQJZ010000012">
    <property type="protein sequence ID" value="MCU6706455.1"/>
    <property type="molecule type" value="Genomic_DNA"/>
</dbReference>
<dbReference type="Proteomes" id="UP001208131">
    <property type="component" value="Unassembled WGS sequence"/>
</dbReference>
<gene>
    <name evidence="1" type="ORF">OCV57_11045</name>
</gene>
<dbReference type="AlphaFoldDB" id="A0AAE3LIF5"/>
<evidence type="ECO:0000313" key="1">
    <source>
        <dbReference type="EMBL" id="MCU6706455.1"/>
    </source>
</evidence>
<proteinExistence type="predicted"/>
<sequence length="91" mass="10698">MISKKILNALTKEQLIFLINQYQHMEFLISEICVNESKQHIPSEQAIEEIRKELRNCNFPFCASTEEFISLLDYKMGKITLDEYKERIGIG</sequence>
<organism evidence="1 2">
    <name type="scientific">Hominimerdicola aceti</name>
    <dbReference type="NCBI Taxonomy" id="2981726"/>
    <lineage>
        <taxon>Bacteria</taxon>
        <taxon>Bacillati</taxon>
        <taxon>Bacillota</taxon>
        <taxon>Clostridia</taxon>
        <taxon>Eubacteriales</taxon>
        <taxon>Oscillospiraceae</taxon>
        <taxon>Hominimerdicola</taxon>
    </lineage>
</organism>
<dbReference type="RefSeq" id="WP_267301602.1">
    <property type="nucleotide sequence ID" value="NZ_JAOQJZ010000012.1"/>
</dbReference>
<evidence type="ECO:0000313" key="2">
    <source>
        <dbReference type="Proteomes" id="UP001208131"/>
    </source>
</evidence>